<name>A0A9P3UST5_LYOSH</name>
<dbReference type="AlphaFoldDB" id="A0A9P3UST5"/>
<accession>A0A9P3UST5</accession>
<feature type="region of interest" description="Disordered" evidence="1">
    <location>
        <begin position="259"/>
        <end position="289"/>
    </location>
</feature>
<evidence type="ECO:0000313" key="2">
    <source>
        <dbReference type="EMBL" id="GLB43943.1"/>
    </source>
</evidence>
<proteinExistence type="predicted"/>
<sequence>MADPFHDFSAKEPVVLGYSHRKSQPTARIKTFNLDIAKKAASRAQRQKPGAQATNVLSIAQTSSSQVPGHALLTETHSVVPLAPVGPESLQQMLQGMHASAGQDYFSQLLNSAQSFVPSPPLPNSTGAGLSFAPTDSSTRFGNFTAMLSFADAELAEMHDDSDADQPDPHDVASSVANSVRADQSFSMIDLAPANSQITSTPVVLPSSGPLPCAAYYTQYSANSKPIPYSTYSFGYSDPEGEGMPSSASKRCAVVSGDVCESEEDEDEAAASMDLNSSPPPQEERASCC</sequence>
<protein>
    <submittedName>
        <fullName evidence="2">Uncharacterized protein</fullName>
    </submittedName>
</protein>
<gene>
    <name evidence="2" type="ORF">LshimejAT787_1501270</name>
</gene>
<reference evidence="2" key="1">
    <citation type="submission" date="2022-07" db="EMBL/GenBank/DDBJ databases">
        <title>The genome of Lyophyllum shimeji provides insight into the initial evolution of ectomycorrhizal fungal genome.</title>
        <authorList>
            <person name="Kobayashi Y."/>
            <person name="Shibata T."/>
            <person name="Hirakawa H."/>
            <person name="Shigenobu S."/>
            <person name="Nishiyama T."/>
            <person name="Yamada A."/>
            <person name="Hasebe M."/>
            <person name="Kawaguchi M."/>
        </authorList>
    </citation>
    <scope>NUCLEOTIDE SEQUENCE</scope>
    <source>
        <strain evidence="2">AT787</strain>
    </source>
</reference>
<dbReference type="Proteomes" id="UP001063166">
    <property type="component" value="Unassembled WGS sequence"/>
</dbReference>
<organism evidence="2 3">
    <name type="scientific">Lyophyllum shimeji</name>
    <name type="common">Hon-shimeji</name>
    <name type="synonym">Tricholoma shimeji</name>
    <dbReference type="NCBI Taxonomy" id="47721"/>
    <lineage>
        <taxon>Eukaryota</taxon>
        <taxon>Fungi</taxon>
        <taxon>Dikarya</taxon>
        <taxon>Basidiomycota</taxon>
        <taxon>Agaricomycotina</taxon>
        <taxon>Agaricomycetes</taxon>
        <taxon>Agaricomycetidae</taxon>
        <taxon>Agaricales</taxon>
        <taxon>Tricholomatineae</taxon>
        <taxon>Lyophyllaceae</taxon>
        <taxon>Lyophyllum</taxon>
    </lineage>
</organism>
<comment type="caution">
    <text evidence="2">The sequence shown here is derived from an EMBL/GenBank/DDBJ whole genome shotgun (WGS) entry which is preliminary data.</text>
</comment>
<evidence type="ECO:0000256" key="1">
    <source>
        <dbReference type="SAM" id="MobiDB-lite"/>
    </source>
</evidence>
<dbReference type="EMBL" id="BRPK01000015">
    <property type="protein sequence ID" value="GLB43943.1"/>
    <property type="molecule type" value="Genomic_DNA"/>
</dbReference>
<feature type="compositionally biased region" description="Acidic residues" evidence="1">
    <location>
        <begin position="260"/>
        <end position="269"/>
    </location>
</feature>
<keyword evidence="3" id="KW-1185">Reference proteome</keyword>
<evidence type="ECO:0000313" key="3">
    <source>
        <dbReference type="Proteomes" id="UP001063166"/>
    </source>
</evidence>